<evidence type="ECO:0000256" key="2">
    <source>
        <dbReference type="SAM" id="SignalP"/>
    </source>
</evidence>
<protein>
    <submittedName>
        <fullName evidence="4">PDZ domain-containing protein</fullName>
    </submittedName>
</protein>
<feature type="chain" id="PRO_5036981141" evidence="2">
    <location>
        <begin position="23"/>
        <end position="327"/>
    </location>
</feature>
<evidence type="ECO:0000256" key="1">
    <source>
        <dbReference type="SAM" id="MobiDB-lite"/>
    </source>
</evidence>
<reference evidence="4" key="1">
    <citation type="submission" date="2021-01" db="EMBL/GenBank/DDBJ databases">
        <title>Modified the classification status of verrucomicrobia.</title>
        <authorList>
            <person name="Feng X."/>
        </authorList>
    </citation>
    <scope>NUCLEOTIDE SEQUENCE</scope>
    <source>
        <strain evidence="4">JCM 18052</strain>
    </source>
</reference>
<dbReference type="InterPro" id="IPR036034">
    <property type="entry name" value="PDZ_sf"/>
</dbReference>
<keyword evidence="2" id="KW-0732">Signal</keyword>
<dbReference type="EMBL" id="JAENIK010000012">
    <property type="protein sequence ID" value="MBK1817760.1"/>
    <property type="molecule type" value="Genomic_DNA"/>
</dbReference>
<dbReference type="SUPFAM" id="SSF50156">
    <property type="entry name" value="PDZ domain-like"/>
    <property type="match status" value="1"/>
</dbReference>
<accession>A0A934VD39</accession>
<dbReference type="AlphaFoldDB" id="A0A934VD39"/>
<evidence type="ECO:0000313" key="5">
    <source>
        <dbReference type="Proteomes" id="UP000600139"/>
    </source>
</evidence>
<sequence length="327" mass="34843">MKTKSFHLVTAGLAAMISPALALEAPADNAPPPPAVKEDRAAVPKIQIPQVKGLVAPKPAAAFLGVVTGELPKLLADHLVLDKGQGVVVRSVVSDSPAEKAGLAVNDVITKVGEISVGSPADITQQITSFKPGESVVLQIIHKGQPSKLEVKLESKPAELTMMDQLPPEQLDLENLPKELADRVRGAIAGNVGALDLQQDMDAETLSLEMKNAVEQMQKRMQGAFAEAMADEQESKEETRTTNSEATVRMSDNDGSVEVKSKNGAKQVTVRDHQDNVVWSGPWDTAADKQAAPGDVQTRVARLNLDSSFKGGGLRLRMNSHPVPPEE</sequence>
<dbReference type="Proteomes" id="UP000600139">
    <property type="component" value="Unassembled WGS sequence"/>
</dbReference>
<proteinExistence type="predicted"/>
<feature type="domain" description="PDZ" evidence="3">
    <location>
        <begin position="62"/>
        <end position="144"/>
    </location>
</feature>
<name>A0A934VD39_9BACT</name>
<gene>
    <name evidence="4" type="ORF">JIN84_19225</name>
</gene>
<dbReference type="SMART" id="SM00228">
    <property type="entry name" value="PDZ"/>
    <property type="match status" value="1"/>
</dbReference>
<feature type="region of interest" description="Disordered" evidence="1">
    <location>
        <begin position="228"/>
        <end position="259"/>
    </location>
</feature>
<evidence type="ECO:0000259" key="3">
    <source>
        <dbReference type="SMART" id="SM00228"/>
    </source>
</evidence>
<evidence type="ECO:0000313" key="4">
    <source>
        <dbReference type="EMBL" id="MBK1817760.1"/>
    </source>
</evidence>
<dbReference type="Pfam" id="PF13180">
    <property type="entry name" value="PDZ_2"/>
    <property type="match status" value="1"/>
</dbReference>
<comment type="caution">
    <text evidence="4">The sequence shown here is derived from an EMBL/GenBank/DDBJ whole genome shotgun (WGS) entry which is preliminary data.</text>
</comment>
<feature type="signal peptide" evidence="2">
    <location>
        <begin position="1"/>
        <end position="22"/>
    </location>
</feature>
<dbReference type="RefSeq" id="WP_200352690.1">
    <property type="nucleotide sequence ID" value="NZ_BAABHZ010000001.1"/>
</dbReference>
<keyword evidence="5" id="KW-1185">Reference proteome</keyword>
<dbReference type="Gene3D" id="2.30.42.10">
    <property type="match status" value="1"/>
</dbReference>
<dbReference type="InterPro" id="IPR001478">
    <property type="entry name" value="PDZ"/>
</dbReference>
<organism evidence="4 5">
    <name type="scientific">Luteolibacter yonseiensis</name>
    <dbReference type="NCBI Taxonomy" id="1144680"/>
    <lineage>
        <taxon>Bacteria</taxon>
        <taxon>Pseudomonadati</taxon>
        <taxon>Verrucomicrobiota</taxon>
        <taxon>Verrucomicrobiia</taxon>
        <taxon>Verrucomicrobiales</taxon>
        <taxon>Verrucomicrobiaceae</taxon>
        <taxon>Luteolibacter</taxon>
    </lineage>
</organism>